<gene>
    <name evidence="1" type="ORF">EV146_10660</name>
</gene>
<evidence type="ECO:0000313" key="1">
    <source>
        <dbReference type="EMBL" id="TCN24861.1"/>
    </source>
</evidence>
<dbReference type="EMBL" id="SLVV01000006">
    <property type="protein sequence ID" value="TCN24861.1"/>
    <property type="molecule type" value="Genomic_DNA"/>
</dbReference>
<evidence type="ECO:0000313" key="2">
    <source>
        <dbReference type="Proteomes" id="UP000295689"/>
    </source>
</evidence>
<dbReference type="InterPro" id="IPR022580">
    <property type="entry name" value="DUF2639"/>
</dbReference>
<reference evidence="1 2" key="1">
    <citation type="journal article" date="2015" name="Stand. Genomic Sci.">
        <title>Genomic Encyclopedia of Bacterial and Archaeal Type Strains, Phase III: the genomes of soil and plant-associated and newly described type strains.</title>
        <authorList>
            <person name="Whitman W.B."/>
            <person name="Woyke T."/>
            <person name="Klenk H.P."/>
            <person name="Zhou Y."/>
            <person name="Lilburn T.G."/>
            <person name="Beck B.J."/>
            <person name="De Vos P."/>
            <person name="Vandamme P."/>
            <person name="Eisen J.A."/>
            <person name="Garrity G."/>
            <person name="Hugenholtz P."/>
            <person name="Kyrpides N.C."/>
        </authorList>
    </citation>
    <scope>NUCLEOTIDE SEQUENCE [LARGE SCALE GENOMIC DNA]</scope>
    <source>
        <strain evidence="1 2">CV53</strain>
    </source>
</reference>
<proteinExistence type="predicted"/>
<accession>A0A4R2BD57</accession>
<keyword evidence="2" id="KW-1185">Reference proteome</keyword>
<dbReference type="Proteomes" id="UP000295689">
    <property type="component" value="Unassembled WGS sequence"/>
</dbReference>
<comment type="caution">
    <text evidence="1">The sequence shown here is derived from an EMBL/GenBank/DDBJ whole genome shotgun (WGS) entry which is preliminary data.</text>
</comment>
<sequence>MAFAGSKGWYIKKLRGAGITKHPIDKKKLELHKTFVIKKIYEDHLKTRH</sequence>
<organism evidence="1 2">
    <name type="scientific">Mesobacillus foraminis</name>
    <dbReference type="NCBI Taxonomy" id="279826"/>
    <lineage>
        <taxon>Bacteria</taxon>
        <taxon>Bacillati</taxon>
        <taxon>Bacillota</taxon>
        <taxon>Bacilli</taxon>
        <taxon>Bacillales</taxon>
        <taxon>Bacillaceae</taxon>
        <taxon>Mesobacillus</taxon>
    </lineage>
</organism>
<dbReference type="AlphaFoldDB" id="A0A4R2BD57"/>
<dbReference type="Pfam" id="PF11121">
    <property type="entry name" value="DUF2639"/>
    <property type="match status" value="1"/>
</dbReference>
<name>A0A4R2BD57_9BACI</name>
<dbReference type="RefSeq" id="WP_132006010.1">
    <property type="nucleotide sequence ID" value="NZ_JABUHM010000004.1"/>
</dbReference>
<protein>
    <submittedName>
        <fullName evidence="1">Uncharacterized protein DUF2639</fullName>
    </submittedName>
</protein>